<gene>
    <name evidence="9 10" type="primary">ybeY</name>
    <name evidence="10" type="ORF">HMPREF0091_10701</name>
</gene>
<dbReference type="GO" id="GO:0006364">
    <property type="term" value="P:rRNA processing"/>
    <property type="evidence" value="ECO:0007669"/>
    <property type="project" value="UniProtKB-UniRule"/>
</dbReference>
<dbReference type="Pfam" id="PF02130">
    <property type="entry name" value="YbeY"/>
    <property type="match status" value="1"/>
</dbReference>
<dbReference type="InterPro" id="IPR023091">
    <property type="entry name" value="MetalPrtase_cat_dom_sf_prd"/>
</dbReference>
<dbReference type="GO" id="GO:0005737">
    <property type="term" value="C:cytoplasm"/>
    <property type="evidence" value="ECO:0007669"/>
    <property type="project" value="UniProtKB-SubCell"/>
</dbReference>
<keyword evidence="6 9" id="KW-0255">Endonuclease</keyword>
<dbReference type="eggNOG" id="COG0319">
    <property type="taxonomic scope" value="Bacteria"/>
</dbReference>
<feature type="binding site" evidence="9">
    <location>
        <position position="130"/>
    </location>
    <ligand>
        <name>Zn(2+)</name>
        <dbReference type="ChEBI" id="CHEBI:29105"/>
        <note>catalytic</note>
    </ligand>
</feature>
<dbReference type="EC" id="3.1.-.-" evidence="9"/>
<dbReference type="EMBL" id="ACGK02000001">
    <property type="protein sequence ID" value="EGF23754.1"/>
    <property type="molecule type" value="Genomic_DNA"/>
</dbReference>
<evidence type="ECO:0000256" key="2">
    <source>
        <dbReference type="ARBA" id="ARBA00022517"/>
    </source>
</evidence>
<sequence length="168" mass="19388">MVEHSYNFYCDEEVNSILEEDEMMHICSYVLQDQQVKRPCNVSISIVTDEHIHTLNKTWRNQDRPTDVISLECERPDDPDLANGEVCELGDIVLAPNYIAHQADSFHMAHEDECRLLLIHGMLHLLGYDHLTDDEAEVMEALEDRLLLEVGTTRHVGHVTLTRHRGEE</sequence>
<protein>
    <recommendedName>
        <fullName evidence="9">Endoribonuclease YbeY</fullName>
        <ecNumber evidence="9">3.1.-.-</ecNumber>
    </recommendedName>
</protein>
<evidence type="ECO:0000256" key="7">
    <source>
        <dbReference type="ARBA" id="ARBA00022801"/>
    </source>
</evidence>
<dbReference type="OrthoDB" id="9807740at2"/>
<keyword evidence="4 9" id="KW-0540">Nuclease</keyword>
<dbReference type="PROSITE" id="PS01306">
    <property type="entry name" value="UPF0054"/>
    <property type="match status" value="1"/>
</dbReference>
<comment type="similarity">
    <text evidence="1 9">Belongs to the endoribonuclease YbeY family.</text>
</comment>
<evidence type="ECO:0000256" key="5">
    <source>
        <dbReference type="ARBA" id="ARBA00022723"/>
    </source>
</evidence>
<dbReference type="PANTHER" id="PTHR46986:SF1">
    <property type="entry name" value="ENDORIBONUCLEASE YBEY, CHLOROPLASTIC"/>
    <property type="match status" value="1"/>
</dbReference>
<keyword evidence="2 9" id="KW-0690">Ribosome biogenesis</keyword>
<accession>F1T4W0</accession>
<comment type="function">
    <text evidence="9">Single strand-specific metallo-endoribonuclease involved in late-stage 70S ribosome quality control and in maturation of the 3' terminus of the 16S rRNA.</text>
</comment>
<evidence type="ECO:0000256" key="1">
    <source>
        <dbReference type="ARBA" id="ARBA00010875"/>
    </source>
</evidence>
<dbReference type="PANTHER" id="PTHR46986">
    <property type="entry name" value="ENDORIBONUCLEASE YBEY, CHLOROPLASTIC"/>
    <property type="match status" value="1"/>
</dbReference>
<dbReference type="InterPro" id="IPR020549">
    <property type="entry name" value="YbeY_CS"/>
</dbReference>
<feature type="binding site" evidence="9">
    <location>
        <position position="120"/>
    </location>
    <ligand>
        <name>Zn(2+)</name>
        <dbReference type="ChEBI" id="CHEBI:29105"/>
        <note>catalytic</note>
    </ligand>
</feature>
<dbReference type="GO" id="GO:0008270">
    <property type="term" value="F:zinc ion binding"/>
    <property type="evidence" value="ECO:0007669"/>
    <property type="project" value="UniProtKB-UniRule"/>
</dbReference>
<organism evidence="10 11">
    <name type="scientific">Fannyhessea vaginae DSM 15829</name>
    <dbReference type="NCBI Taxonomy" id="525256"/>
    <lineage>
        <taxon>Bacteria</taxon>
        <taxon>Bacillati</taxon>
        <taxon>Actinomycetota</taxon>
        <taxon>Coriobacteriia</taxon>
        <taxon>Coriobacteriales</taxon>
        <taxon>Atopobiaceae</taxon>
        <taxon>Fannyhessea</taxon>
    </lineage>
</organism>
<comment type="subcellular location">
    <subcellularLocation>
        <location evidence="9">Cytoplasm</location>
    </subcellularLocation>
</comment>
<evidence type="ECO:0000256" key="3">
    <source>
        <dbReference type="ARBA" id="ARBA00022552"/>
    </source>
</evidence>
<keyword evidence="9" id="KW-0963">Cytoplasm</keyword>
<evidence type="ECO:0000313" key="11">
    <source>
        <dbReference type="Proteomes" id="UP000005947"/>
    </source>
</evidence>
<evidence type="ECO:0000256" key="4">
    <source>
        <dbReference type="ARBA" id="ARBA00022722"/>
    </source>
</evidence>
<evidence type="ECO:0000256" key="6">
    <source>
        <dbReference type="ARBA" id="ARBA00022759"/>
    </source>
</evidence>
<comment type="caution">
    <text evidence="10">The sequence shown here is derived from an EMBL/GenBank/DDBJ whole genome shotgun (WGS) entry which is preliminary data.</text>
</comment>
<keyword evidence="7 9" id="KW-0378">Hydrolase</keyword>
<proteinExistence type="inferred from homology"/>
<dbReference type="InterPro" id="IPR002036">
    <property type="entry name" value="YbeY"/>
</dbReference>
<dbReference type="Gene3D" id="3.40.390.30">
    <property type="entry name" value="Metalloproteases ('zincins'), catalytic domain"/>
    <property type="match status" value="1"/>
</dbReference>
<evidence type="ECO:0000256" key="8">
    <source>
        <dbReference type="ARBA" id="ARBA00022833"/>
    </source>
</evidence>
<keyword evidence="5 9" id="KW-0479">Metal-binding</keyword>
<evidence type="ECO:0000313" key="10">
    <source>
        <dbReference type="EMBL" id="EGF23754.1"/>
    </source>
</evidence>
<keyword evidence="3 9" id="KW-0698">rRNA processing</keyword>
<dbReference type="NCBIfam" id="TIGR00043">
    <property type="entry name" value="rRNA maturation RNase YbeY"/>
    <property type="match status" value="1"/>
</dbReference>
<keyword evidence="11" id="KW-1185">Reference proteome</keyword>
<comment type="cofactor">
    <cofactor evidence="9">
        <name>Zn(2+)</name>
        <dbReference type="ChEBI" id="CHEBI:29105"/>
    </cofactor>
    <text evidence="9">Binds 1 zinc ion.</text>
</comment>
<dbReference type="RefSeq" id="WP_006302883.1">
    <property type="nucleotide sequence ID" value="NZ_ACGK02000001.1"/>
</dbReference>
<dbReference type="Proteomes" id="UP000005947">
    <property type="component" value="Unassembled WGS sequence"/>
</dbReference>
<keyword evidence="8 9" id="KW-0862">Zinc</keyword>
<name>F1T4W0_9ACTN</name>
<evidence type="ECO:0000256" key="9">
    <source>
        <dbReference type="HAMAP-Rule" id="MF_00009"/>
    </source>
</evidence>
<dbReference type="GO" id="GO:0004222">
    <property type="term" value="F:metalloendopeptidase activity"/>
    <property type="evidence" value="ECO:0007669"/>
    <property type="project" value="InterPro"/>
</dbReference>
<dbReference type="GeneID" id="93210303"/>
<dbReference type="SUPFAM" id="SSF55486">
    <property type="entry name" value="Metalloproteases ('zincins'), catalytic domain"/>
    <property type="match status" value="1"/>
</dbReference>
<dbReference type="HAMAP" id="MF_00009">
    <property type="entry name" value="Endoribonucl_YbeY"/>
    <property type="match status" value="1"/>
</dbReference>
<dbReference type="AlphaFoldDB" id="F1T4W0"/>
<reference evidence="10 11" key="1">
    <citation type="submission" date="2011-02" db="EMBL/GenBank/DDBJ databases">
        <authorList>
            <person name="Muzny D."/>
            <person name="Qin X."/>
            <person name="Buhay C."/>
            <person name="Dugan-Rocha S."/>
            <person name="Ding Y."/>
            <person name="Chen G."/>
            <person name="Hawes A."/>
            <person name="Holder M."/>
            <person name="Jhangiani S."/>
            <person name="Johnson A."/>
            <person name="Khan Z."/>
            <person name="Li Z."/>
            <person name="Liu W."/>
            <person name="Liu X."/>
            <person name="Perez L."/>
            <person name="Shen H."/>
            <person name="Wang Q."/>
            <person name="Watt J."/>
            <person name="Xi L."/>
            <person name="Xin Y."/>
            <person name="Zhou J."/>
            <person name="Deng J."/>
            <person name="Jiang H."/>
            <person name="Liu Y."/>
            <person name="Qu J."/>
            <person name="Song X.-Z."/>
            <person name="Zhang L."/>
            <person name="Villasana D."/>
            <person name="Johnson A."/>
            <person name="Liu J."/>
            <person name="Liyanage D."/>
            <person name="Lorensuhewa L."/>
            <person name="Robinson T."/>
            <person name="Song A."/>
            <person name="Song B.-B."/>
            <person name="Dinh H."/>
            <person name="Thornton R."/>
            <person name="Coyle M."/>
            <person name="Francisco L."/>
            <person name="Jackson L."/>
            <person name="Javaid M."/>
            <person name="Korchina V."/>
            <person name="Kovar C."/>
            <person name="Mata R."/>
            <person name="Mathew T."/>
            <person name="Ngo R."/>
            <person name="Nguyen L."/>
            <person name="Nguyen N."/>
            <person name="Okwuonu G."/>
            <person name="Ongeri F."/>
            <person name="Pham C."/>
            <person name="Simmons D."/>
            <person name="Wilczek-Boney K."/>
            <person name="Hale W."/>
            <person name="Jakkamsetti A."/>
            <person name="Pham P."/>
            <person name="Ruth R."/>
            <person name="San Lucas F."/>
            <person name="Warren J."/>
            <person name="Zhang J."/>
            <person name="Zhao Z."/>
            <person name="Zhou C."/>
            <person name="Zhu D."/>
            <person name="Lee S."/>
            <person name="Bess C."/>
            <person name="Blankenburg K."/>
            <person name="Forbes L."/>
            <person name="Fu Q."/>
            <person name="Gubbala S."/>
            <person name="Hirani K."/>
            <person name="Jayaseelan J.C."/>
            <person name="Lara F."/>
            <person name="Munidasa M."/>
            <person name="Palculict T."/>
            <person name="Patil S."/>
            <person name="Pu L.-L."/>
            <person name="Saada N."/>
            <person name="Tang L."/>
            <person name="Weissenberger G."/>
            <person name="Zhu Y."/>
            <person name="Hemphill L."/>
            <person name="Shang Y."/>
            <person name="Youmans B."/>
            <person name="Ayvaz T."/>
            <person name="Ross M."/>
            <person name="Santibanez J."/>
            <person name="Aqrawi P."/>
            <person name="Gross S."/>
            <person name="Joshi V."/>
            <person name="Fowler G."/>
            <person name="Nazareth L."/>
            <person name="Reid J."/>
            <person name="Worley K."/>
            <person name="Petrosino J."/>
            <person name="Highlander S."/>
            <person name="Gibbs R."/>
        </authorList>
    </citation>
    <scope>NUCLEOTIDE SEQUENCE [LARGE SCALE GENOMIC DNA]</scope>
    <source>
        <strain evidence="10 11">DSM 15829</strain>
    </source>
</reference>
<dbReference type="GO" id="GO:0004521">
    <property type="term" value="F:RNA endonuclease activity"/>
    <property type="evidence" value="ECO:0007669"/>
    <property type="project" value="UniProtKB-UniRule"/>
</dbReference>
<feature type="binding site" evidence="9">
    <location>
        <position position="124"/>
    </location>
    <ligand>
        <name>Zn(2+)</name>
        <dbReference type="ChEBI" id="CHEBI:29105"/>
        <note>catalytic</note>
    </ligand>
</feature>